<evidence type="ECO:0000313" key="2">
    <source>
        <dbReference type="Proteomes" id="UP000198994"/>
    </source>
</evidence>
<dbReference type="Proteomes" id="UP000198994">
    <property type="component" value="Unassembled WGS sequence"/>
</dbReference>
<proteinExistence type="predicted"/>
<gene>
    <name evidence="1" type="ORF">SAMN04488105_11139</name>
</gene>
<dbReference type="STRING" id="282683.SAMN04488105_11139"/>
<name>A0A1G7HLJ8_9RHOB</name>
<organism evidence="1 2">
    <name type="scientific">Salipiger thiooxidans</name>
    <dbReference type="NCBI Taxonomy" id="282683"/>
    <lineage>
        <taxon>Bacteria</taxon>
        <taxon>Pseudomonadati</taxon>
        <taxon>Pseudomonadota</taxon>
        <taxon>Alphaproteobacteria</taxon>
        <taxon>Rhodobacterales</taxon>
        <taxon>Roseobacteraceae</taxon>
        <taxon>Salipiger</taxon>
    </lineage>
</organism>
<accession>A0A1G7HLJ8</accession>
<sequence>MFKSLSFVIVAGVVLTGCSGVRESNLNPFNWFGQSQPVPVNTQATGAANPLIPAKRNSIVWGDNEETYAGAPVETISALSIERRPGGAIILVTGTANRAGPFEVRLVPDETATDGDTLAYRLLALQSAGPVSVRPDAREVKAALWLTEQQLGGIREVQVSGRSNALVSRR</sequence>
<reference evidence="2" key="1">
    <citation type="submission" date="2016-10" db="EMBL/GenBank/DDBJ databases">
        <authorList>
            <person name="Varghese N."/>
            <person name="Submissions S."/>
        </authorList>
    </citation>
    <scope>NUCLEOTIDE SEQUENCE [LARGE SCALE GENOMIC DNA]</scope>
    <source>
        <strain evidence="2">DSM 10146</strain>
    </source>
</reference>
<evidence type="ECO:0008006" key="3">
    <source>
        <dbReference type="Google" id="ProtNLM"/>
    </source>
</evidence>
<dbReference type="RefSeq" id="WP_242661754.1">
    <property type="nucleotide sequence ID" value="NZ_FNAV01000011.1"/>
</dbReference>
<dbReference type="PROSITE" id="PS51257">
    <property type="entry name" value="PROKAR_LIPOPROTEIN"/>
    <property type="match status" value="1"/>
</dbReference>
<keyword evidence="2" id="KW-1185">Reference proteome</keyword>
<evidence type="ECO:0000313" key="1">
    <source>
        <dbReference type="EMBL" id="SDF01268.1"/>
    </source>
</evidence>
<dbReference type="EMBL" id="FNAV01000011">
    <property type="protein sequence ID" value="SDF01268.1"/>
    <property type="molecule type" value="Genomic_DNA"/>
</dbReference>
<protein>
    <recommendedName>
        <fullName evidence="3">Lipoprotein</fullName>
    </recommendedName>
</protein>
<dbReference type="AlphaFoldDB" id="A0A1G7HLJ8"/>